<dbReference type="Pfam" id="PF25023">
    <property type="entry name" value="TEN_YD-shell"/>
    <property type="match status" value="1"/>
</dbReference>
<dbReference type="PATRIC" id="fig|261654.4.peg.452"/>
<feature type="compositionally biased region" description="Pro residues" evidence="2">
    <location>
        <begin position="2056"/>
        <end position="2065"/>
    </location>
</feature>
<dbReference type="STRING" id="261654.GA0070611_0447"/>
<feature type="region of interest" description="Disordered" evidence="2">
    <location>
        <begin position="2052"/>
        <end position="2104"/>
    </location>
</feature>
<dbReference type="RefSeq" id="WP_157740166.1">
    <property type="nucleotide sequence ID" value="NZ_LT594323.1"/>
</dbReference>
<dbReference type="NCBIfam" id="TIGR01643">
    <property type="entry name" value="YD_repeat_2x"/>
    <property type="match status" value="1"/>
</dbReference>
<dbReference type="PROSITE" id="PS50818">
    <property type="entry name" value="INTEIN_C_TER"/>
    <property type="match status" value="1"/>
</dbReference>
<dbReference type="Gene3D" id="2.170.16.10">
    <property type="entry name" value="Hedgehog/Intein (Hint) domain"/>
    <property type="match status" value="1"/>
</dbReference>
<dbReference type="Pfam" id="PF07591">
    <property type="entry name" value="PT-HINT"/>
    <property type="match status" value="1"/>
</dbReference>
<evidence type="ECO:0000259" key="4">
    <source>
        <dbReference type="Pfam" id="PF25023"/>
    </source>
</evidence>
<dbReference type="SUPFAM" id="SSF51294">
    <property type="entry name" value="Hedgehog/intein (Hint) domain"/>
    <property type="match status" value="1"/>
</dbReference>
<dbReference type="InterPro" id="IPR031325">
    <property type="entry name" value="RHS_repeat"/>
</dbReference>
<accession>A0A1A8Z2N9</accession>
<feature type="domain" description="HNH/Endo VII superfamily nuclease toxins" evidence="3">
    <location>
        <begin position="2286"/>
        <end position="2355"/>
    </location>
</feature>
<feature type="region of interest" description="Disordered" evidence="2">
    <location>
        <begin position="1644"/>
        <end position="1681"/>
    </location>
</feature>
<feature type="region of interest" description="Disordered" evidence="2">
    <location>
        <begin position="71"/>
        <end position="90"/>
    </location>
</feature>
<dbReference type="Proteomes" id="UP000199385">
    <property type="component" value="Chromosome I"/>
</dbReference>
<dbReference type="InterPro" id="IPR030934">
    <property type="entry name" value="Intein_C"/>
</dbReference>
<dbReference type="EMBL" id="LT594323">
    <property type="protein sequence ID" value="SBT38141.1"/>
    <property type="molecule type" value="Genomic_DNA"/>
</dbReference>
<proteinExistence type="predicted"/>
<feature type="region of interest" description="Disordered" evidence="2">
    <location>
        <begin position="1928"/>
        <end position="1949"/>
    </location>
</feature>
<keyword evidence="1" id="KW-0677">Repeat</keyword>
<dbReference type="OrthoDB" id="291011at2"/>
<evidence type="ECO:0000313" key="5">
    <source>
        <dbReference type="EMBL" id="SBT38141.1"/>
    </source>
</evidence>
<organism evidence="5 6">
    <name type="scientific">Micromonospora auratinigra</name>
    <dbReference type="NCBI Taxonomy" id="261654"/>
    <lineage>
        <taxon>Bacteria</taxon>
        <taxon>Bacillati</taxon>
        <taxon>Actinomycetota</taxon>
        <taxon>Actinomycetes</taxon>
        <taxon>Micromonosporales</taxon>
        <taxon>Micromonosporaceae</taxon>
        <taxon>Micromonospora</taxon>
    </lineage>
</organism>
<dbReference type="InterPro" id="IPR006530">
    <property type="entry name" value="YD"/>
</dbReference>
<dbReference type="InterPro" id="IPR056823">
    <property type="entry name" value="TEN-like_YD-shell"/>
</dbReference>
<dbReference type="PANTHER" id="PTHR32305:SF17">
    <property type="entry name" value="TRNA NUCLEASE WAPA"/>
    <property type="match status" value="1"/>
</dbReference>
<dbReference type="Pfam" id="PF15657">
    <property type="entry name" value="Tox-HNH-EHHH"/>
    <property type="match status" value="1"/>
</dbReference>
<dbReference type="InterPro" id="IPR022385">
    <property type="entry name" value="Rhs_assc_core"/>
</dbReference>
<evidence type="ECO:0000259" key="3">
    <source>
        <dbReference type="Pfam" id="PF15657"/>
    </source>
</evidence>
<evidence type="ECO:0000313" key="6">
    <source>
        <dbReference type="Proteomes" id="UP000199385"/>
    </source>
</evidence>
<feature type="domain" description="Teneurin-like YD-shell" evidence="4">
    <location>
        <begin position="1686"/>
        <end position="1884"/>
    </location>
</feature>
<feature type="compositionally biased region" description="Low complexity" evidence="2">
    <location>
        <begin position="1646"/>
        <end position="1660"/>
    </location>
</feature>
<dbReference type="InterPro" id="IPR036844">
    <property type="entry name" value="Hint_dom_sf"/>
</dbReference>
<dbReference type="InterPro" id="IPR028048">
    <property type="entry name" value="Tox-HNH-EHHH"/>
</dbReference>
<feature type="region of interest" description="Disordered" evidence="2">
    <location>
        <begin position="935"/>
        <end position="956"/>
    </location>
</feature>
<sequence>MRTVSTGRSRRRRRHVPAFDTIRHGGRKVLAAGLLAVLASTIGGQVPAQAQQRAQATRLEAQRYESVPVTPVKATKPGPEPEAAAAKVRRPAPVWPAAGTAEVTLPTAAAGARAATTAAVRAGTLPVTVRPVAAGARAAAASPGTVRVEVLAKERATAAGVNGLLVRVGRTDGATSAGQVEVGVDYAAFASAYGADWSSRLRLVRVPECALTTPGAPGCQPVPLNSRNNVRTRTLTAPVSAAPIREALSPTDAKRLDLGRTAALTGTLLAATSGPSGGAGDFTASSLAPSSSWSHGGATGGFQWSYPMRTPPGPGGPSPSLGLGYSSQAVDGRQAATNNQPGAFGEGFDWSPGFIERQYKSCADDMGGTANNTTKTGDLCWGPENAILSLNGSSTELLKGSDGKWHPRREDGSKVELLTTPAYSNGDNDNEYWKVTTTDGTQYWFGRHQLPGWSAGRPTTNSVLTVPVFGNNPGEPCNASTFAASECGGKRQAWRWNLDYVQDVHGNTMSLWWTKETSYYAKNMTYATPVVYDRAAYLTRIDYGTDNRDNNEYAATSPYIENAPGRVELTNSDRCLANCTTKNATTWPDTPWDQECLATTNPCLNVSPTFWSAKRTTVITTKAWKASSSAYQAADSWTFRHSFPDPGDGTRAGLWLEGITHRGLNGGTVTAPEVTFSGIQMQNRVDAAGSDWALAMNWWRVNSIRLETGGEIFVTYSPRECVAGSVMPSSTALDSNTLRCYPVKWTPQGYTDPVTDYFHKYVVKEVQQIDHLGGARPLRTAYDYLNPKNEALWHYDEDTGLAPDKRRSWSQWRGYPTVITYNGEGAERTKSETLYFRGMYGDKLASGGTRTTQVQGREGGATNDYDHYAGSPRETVNWLGSTILSATLNEMWRSDPPTATRAGTPVAEARYARVRVARSRITTDTGVRRTASTTTFDSYGMPTLEEDSGDDTKTGDERCTQTEYIRNTGNWLLTPVKRINGWVGTCAGSPTSEDQITGDTRFSYDSLSYGTAPTKGLLSVTEKLTSFSSGVRSYQQVSRLTYDVVGRVADSTDVAGEKTKVTYTPLTGGPVTQVKTTNPLLWDETVDMDPVSGLPVKNTDANGRVTEYTYDAMGRNASVWLPNRSKATFPSSPSTMYTYSLSKTVPSVVTTQALNANGSYDTSYALLDALGRPRQTQESAYGGGRILTDTFYDAGGRVYKANSAYYNSGTAGTTLYSGLDADVPSQTRTLYDAAGRQIHSLLLVSEASTQVEKARTSTTYYGDHITVEPPVGEAATTIWTDVEGRTAKLWQYHGRAATGTYDETSYSYDAVGRLATVKDASGNTWSYDYDVQGRPVSSTDPDRGAATLQYNALGDLEKTTDSRPDTPDLWYNYDRLGRLLTVREGSLTGAKRIEYTYDLPVKGMAKSASRWIGTDEYKSEVVTVDAQYRPTQTKLTLPPSQAGFCGIGATTCSFTSKASFRADGSPNTMTLPAAGGLSQEILTYEYDSTYGLADKLATDYGDASYYAIQSGYTNLFELSTLTRSTALTGAKFVQTTDRYDDGTGRVKSSATLRSTSPSYITNTSYDYDASGNILKIDDNSGARPRDTQCFAYDHQRRLTDAWTPASFDCATAPRTEAELGGPAPYWQQWSFGAPDDPKGRIGNRLTQTERGTPTGTVTTTYSYPNAGAAQPHRLDGWSRTDNTGTTTGSYLYDEAGNMKTRPGANGQQNLTWDVEGHLATLTDSKGSNSYIYDAAGNRLIATDPTGSTLFLGDQEVRKNASTGQVDATRYYSFNGEAIAQRTVTGLTWLASDHQGTSQVSIGTDANQTITQRRQTPYGGPRGDAVSWPNKQGFLGGYQDPTGLTHLGAREYDPSIGRFISVDPVNDPGNPQQLAAYTYAANNPITYSDPSGEIIPEYTQPSATPGLALCDYYNLGGYACQNMIEGTHGKGEGEDTRPASGSGFPKKSGSQKAHEFLEGCGLFIAGLGAVCDGINAGIYIKEGNWKEATLSTVSALPVVDWACKIKAFCKRAIGWVGEKAKTLLGRVPLGRAPAINPAAEAKEMNALKQELREAAKNPPPAKTPKPPTKETAPATKGKTGGENTGGAPRSRDGCPTHSFDPATPVLLADGTKRPIEEVRLGDEVLARDPETGAVSAQSVNRLHVNQDEELTDLVVRTKGGKFATLSTTQHHPFWSESRRKWIDAGNLQPTEWLKTSTGEIATVAKVDNFLGRKTMRDLTVSNIHTYFVVVGNTPVLVHNCGNEVASHKTLPSRNAAFREAKRDLGIPVSQQPDEVRSVPMTTREGTQIMNDRGRPVMTREYIYVRGGGDRVVIQDHSFGHQYGEGGIGDQGSHLNVRPWSNTRTGKVPGTAQHYEY</sequence>
<evidence type="ECO:0000256" key="2">
    <source>
        <dbReference type="SAM" id="MobiDB-lite"/>
    </source>
</evidence>
<gene>
    <name evidence="5" type="ORF">GA0070611_0447</name>
</gene>
<dbReference type="PANTHER" id="PTHR32305">
    <property type="match status" value="1"/>
</dbReference>
<dbReference type="Pfam" id="PF05593">
    <property type="entry name" value="RHS_repeat"/>
    <property type="match status" value="1"/>
</dbReference>
<dbReference type="NCBIfam" id="TIGR03696">
    <property type="entry name" value="Rhs_assc_core"/>
    <property type="match status" value="1"/>
</dbReference>
<protein>
    <submittedName>
        <fullName evidence="5">RHS repeat-associated core domain-containing protein</fullName>
    </submittedName>
</protein>
<dbReference type="Gene3D" id="2.180.10.10">
    <property type="entry name" value="RHS repeat-associated core"/>
    <property type="match status" value="2"/>
</dbReference>
<feature type="compositionally biased region" description="Low complexity" evidence="2">
    <location>
        <begin position="73"/>
        <end position="90"/>
    </location>
</feature>
<name>A0A1A8Z2N9_9ACTN</name>
<reference evidence="6" key="1">
    <citation type="submission" date="2016-06" db="EMBL/GenBank/DDBJ databases">
        <authorList>
            <person name="Varghese N."/>
            <person name="Submissions Spin"/>
        </authorList>
    </citation>
    <scope>NUCLEOTIDE SEQUENCE [LARGE SCALE GENOMIC DNA]</scope>
    <source>
        <strain evidence="6">DSM 44815</strain>
    </source>
</reference>
<dbReference type="CDD" id="cd20745">
    <property type="entry name" value="FIX_RhsA_AHH_HNH-like"/>
    <property type="match status" value="1"/>
</dbReference>
<keyword evidence="6" id="KW-1185">Reference proteome</keyword>
<dbReference type="InterPro" id="IPR050708">
    <property type="entry name" value="T6SS_VgrG/RHS"/>
</dbReference>
<feature type="region of interest" description="Disordered" evidence="2">
    <location>
        <begin position="2336"/>
        <end position="2355"/>
    </location>
</feature>
<feature type="region of interest" description="Disordered" evidence="2">
    <location>
        <begin position="847"/>
        <end position="868"/>
    </location>
</feature>
<evidence type="ECO:0000256" key="1">
    <source>
        <dbReference type="ARBA" id="ARBA00022737"/>
    </source>
</evidence>
<dbReference type="CDD" id="cd00081">
    <property type="entry name" value="Hint"/>
    <property type="match status" value="1"/>
</dbReference>